<dbReference type="PANTHER" id="PTHR44942:SF4">
    <property type="entry name" value="METHYLTRANSFERASE TYPE 11 DOMAIN-CONTAINING PROTEIN"/>
    <property type="match status" value="1"/>
</dbReference>
<comment type="similarity">
    <text evidence="1">Belongs to the methyltransferase superfamily.</text>
</comment>
<sequence length="261" mass="28608">MAAPREQQRVFGEVADAYDDVRPGYPAGILDLIIAYTGRAPRAVVESGAGTGKGTVLLRGLGVPLTCVEPDPAMAALLARRFNGDDLVSVVVGRFEDWSPPPGGVDLLASAQAWHWVDHTRRTRLAAEALRPGGVLAVFGHDFGFADAGLRAEMDAVYLELAPEIADQPGRPVHTRHPGVFHSDELRGSPWFTDVEEQRIVTVVPYDTARYLTLLSTFSPHRMLPEQQRSRLHRALADLVDAHGGVVEQKLTTRLWLARRL</sequence>
<dbReference type="Proteomes" id="UP000783871">
    <property type="component" value="Unassembled WGS sequence"/>
</dbReference>
<dbReference type="EMBL" id="JAATEO010000026">
    <property type="protein sequence ID" value="NJP34625.1"/>
    <property type="molecule type" value="Genomic_DNA"/>
</dbReference>
<keyword evidence="2 5" id="KW-0489">Methyltransferase</keyword>
<keyword evidence="6" id="KW-1185">Reference proteome</keyword>
<evidence type="ECO:0000313" key="5">
    <source>
        <dbReference type="EMBL" id="NJP34625.1"/>
    </source>
</evidence>
<proteinExistence type="inferred from homology"/>
<dbReference type="GO" id="GO:0032259">
    <property type="term" value="P:methylation"/>
    <property type="evidence" value="ECO:0007669"/>
    <property type="project" value="UniProtKB-KW"/>
</dbReference>
<gene>
    <name evidence="5" type="ORF">HCJ94_22235</name>
</gene>
<feature type="domain" description="Methyltransferase type 11" evidence="4">
    <location>
        <begin position="46"/>
        <end position="137"/>
    </location>
</feature>
<evidence type="ECO:0000259" key="4">
    <source>
        <dbReference type="Pfam" id="PF08241"/>
    </source>
</evidence>
<evidence type="ECO:0000313" key="6">
    <source>
        <dbReference type="Proteomes" id="UP000783871"/>
    </source>
</evidence>
<evidence type="ECO:0000256" key="1">
    <source>
        <dbReference type="ARBA" id="ARBA00008361"/>
    </source>
</evidence>
<protein>
    <submittedName>
        <fullName evidence="5">Class I SAM-dependent methyltransferase</fullName>
    </submittedName>
</protein>
<reference evidence="5 6" key="1">
    <citation type="submission" date="2020-03" db="EMBL/GenBank/DDBJ databases">
        <title>WGS of actinomycetes isolated from Thailand.</title>
        <authorList>
            <person name="Thawai C."/>
        </authorList>
    </citation>
    <scope>NUCLEOTIDE SEQUENCE [LARGE SCALE GENOMIC DNA]</scope>
    <source>
        <strain evidence="5 6">HSS6-12</strain>
    </source>
</reference>
<dbReference type="CDD" id="cd02440">
    <property type="entry name" value="AdoMet_MTases"/>
    <property type="match status" value="1"/>
</dbReference>
<dbReference type="Gene3D" id="3.40.50.150">
    <property type="entry name" value="Vaccinia Virus protein VP39"/>
    <property type="match status" value="1"/>
</dbReference>
<dbReference type="PANTHER" id="PTHR44942">
    <property type="entry name" value="METHYLTRANSF_11 DOMAIN-CONTAINING PROTEIN"/>
    <property type="match status" value="1"/>
</dbReference>
<keyword evidence="3" id="KW-0808">Transferase</keyword>
<name>A0ABX0ZFM3_9ACTN</name>
<dbReference type="InterPro" id="IPR013216">
    <property type="entry name" value="Methyltransf_11"/>
</dbReference>
<organism evidence="5 6">
    <name type="scientific">Micromonospora thermarum</name>
    <dbReference type="NCBI Taxonomy" id="2720024"/>
    <lineage>
        <taxon>Bacteria</taxon>
        <taxon>Bacillati</taxon>
        <taxon>Actinomycetota</taxon>
        <taxon>Actinomycetes</taxon>
        <taxon>Micromonosporales</taxon>
        <taxon>Micromonosporaceae</taxon>
        <taxon>Micromonospora</taxon>
    </lineage>
</organism>
<dbReference type="Pfam" id="PF08241">
    <property type="entry name" value="Methyltransf_11"/>
    <property type="match status" value="1"/>
</dbReference>
<dbReference type="InterPro" id="IPR029063">
    <property type="entry name" value="SAM-dependent_MTases_sf"/>
</dbReference>
<evidence type="ECO:0000256" key="3">
    <source>
        <dbReference type="ARBA" id="ARBA00022679"/>
    </source>
</evidence>
<accession>A0ABX0ZFM3</accession>
<dbReference type="RefSeq" id="WP_168002975.1">
    <property type="nucleotide sequence ID" value="NZ_JAATEO010000026.1"/>
</dbReference>
<dbReference type="GO" id="GO:0008168">
    <property type="term" value="F:methyltransferase activity"/>
    <property type="evidence" value="ECO:0007669"/>
    <property type="project" value="UniProtKB-KW"/>
</dbReference>
<dbReference type="SUPFAM" id="SSF53335">
    <property type="entry name" value="S-adenosyl-L-methionine-dependent methyltransferases"/>
    <property type="match status" value="1"/>
</dbReference>
<dbReference type="InterPro" id="IPR051052">
    <property type="entry name" value="Diverse_substrate_MTase"/>
</dbReference>
<evidence type="ECO:0000256" key="2">
    <source>
        <dbReference type="ARBA" id="ARBA00022603"/>
    </source>
</evidence>
<comment type="caution">
    <text evidence="5">The sequence shown here is derived from an EMBL/GenBank/DDBJ whole genome shotgun (WGS) entry which is preliminary data.</text>
</comment>